<dbReference type="Proteomes" id="UP000045706">
    <property type="component" value="Unassembled WGS sequence"/>
</dbReference>
<comment type="subcellular location">
    <subcellularLocation>
        <location evidence="1">Nucleus</location>
    </subcellularLocation>
</comment>
<dbReference type="GO" id="GO:0006351">
    <property type="term" value="P:DNA-templated transcription"/>
    <property type="evidence" value="ECO:0007669"/>
    <property type="project" value="InterPro"/>
</dbReference>
<evidence type="ECO:0000313" key="8">
    <source>
        <dbReference type="EMBL" id="CRK46756.1"/>
    </source>
</evidence>
<evidence type="ECO:0000256" key="6">
    <source>
        <dbReference type="ARBA" id="ARBA00023242"/>
    </source>
</evidence>
<dbReference type="InterPro" id="IPR007219">
    <property type="entry name" value="XnlR_reg_dom"/>
</dbReference>
<evidence type="ECO:0000313" key="9">
    <source>
        <dbReference type="Proteomes" id="UP000045706"/>
    </source>
</evidence>
<dbReference type="InterPro" id="IPR051059">
    <property type="entry name" value="VerF-like"/>
</dbReference>
<reference evidence="9" key="1">
    <citation type="submission" date="2015-05" db="EMBL/GenBank/DDBJ databases">
        <authorList>
            <person name="Fogelqvist Johan"/>
        </authorList>
    </citation>
    <scope>NUCLEOTIDE SEQUENCE [LARGE SCALE GENOMIC DNA]</scope>
</reference>
<dbReference type="PANTHER" id="PTHR40626">
    <property type="entry name" value="MIP31509P"/>
    <property type="match status" value="1"/>
</dbReference>
<proteinExistence type="predicted"/>
<sequence>MRLPLPCDESLWNATSGPEVGRIESNLLSNGIKPVSFLEGLKRTLSHQEVQTNAFGRTILMAGLLSVSWHMNQRDLQVNVLGGGVSQALGGRDKWRGTLTRAFDAWKKDFDKSLQRTGGT</sequence>
<dbReference type="PANTHER" id="PTHR40626:SF11">
    <property type="entry name" value="ZINC FINGER PROTEIN YPR022C"/>
    <property type="match status" value="1"/>
</dbReference>
<dbReference type="GO" id="GO:0005634">
    <property type="term" value="C:nucleus"/>
    <property type="evidence" value="ECO:0007669"/>
    <property type="project" value="UniProtKB-SubCell"/>
</dbReference>
<keyword evidence="5" id="KW-0862">Zinc</keyword>
<dbReference type="Pfam" id="PF04082">
    <property type="entry name" value="Fungal_trans"/>
    <property type="match status" value="1"/>
</dbReference>
<accession>A0A0G4NJZ6</accession>
<gene>
    <name evidence="8" type="ORF">BN1723_020132</name>
</gene>
<feature type="domain" description="Xylanolytic transcriptional activator regulatory" evidence="7">
    <location>
        <begin position="2"/>
        <end position="108"/>
    </location>
</feature>
<evidence type="ECO:0000256" key="5">
    <source>
        <dbReference type="ARBA" id="ARBA00022833"/>
    </source>
</evidence>
<dbReference type="GO" id="GO:0008270">
    <property type="term" value="F:zinc ion binding"/>
    <property type="evidence" value="ECO:0007669"/>
    <property type="project" value="UniProtKB-KW"/>
</dbReference>
<evidence type="ECO:0000259" key="7">
    <source>
        <dbReference type="Pfam" id="PF04082"/>
    </source>
</evidence>
<feature type="non-terminal residue" evidence="8">
    <location>
        <position position="120"/>
    </location>
</feature>
<protein>
    <recommendedName>
        <fullName evidence="7">Xylanolytic transcriptional activator regulatory domain-containing protein</fullName>
    </recommendedName>
</protein>
<dbReference type="GO" id="GO:0000981">
    <property type="term" value="F:DNA-binding transcription factor activity, RNA polymerase II-specific"/>
    <property type="evidence" value="ECO:0007669"/>
    <property type="project" value="InterPro"/>
</dbReference>
<name>A0A0G4NJZ6_VERLO</name>
<evidence type="ECO:0000256" key="4">
    <source>
        <dbReference type="ARBA" id="ARBA00022771"/>
    </source>
</evidence>
<organism evidence="8 9">
    <name type="scientific">Verticillium longisporum</name>
    <name type="common">Verticillium dahliae var. longisporum</name>
    <dbReference type="NCBI Taxonomy" id="100787"/>
    <lineage>
        <taxon>Eukaryota</taxon>
        <taxon>Fungi</taxon>
        <taxon>Dikarya</taxon>
        <taxon>Ascomycota</taxon>
        <taxon>Pezizomycotina</taxon>
        <taxon>Sordariomycetes</taxon>
        <taxon>Hypocreomycetidae</taxon>
        <taxon>Glomerellales</taxon>
        <taxon>Plectosphaerellaceae</taxon>
        <taxon>Verticillium</taxon>
    </lineage>
</organism>
<keyword evidence="2" id="KW-0479">Metal-binding</keyword>
<dbReference type="GO" id="GO:0000978">
    <property type="term" value="F:RNA polymerase II cis-regulatory region sequence-specific DNA binding"/>
    <property type="evidence" value="ECO:0007669"/>
    <property type="project" value="InterPro"/>
</dbReference>
<keyword evidence="6" id="KW-0539">Nucleus</keyword>
<dbReference type="EMBL" id="CVQI01036020">
    <property type="protein sequence ID" value="CRK46756.1"/>
    <property type="molecule type" value="Genomic_DNA"/>
</dbReference>
<dbReference type="AlphaFoldDB" id="A0A0G4NJZ6"/>
<keyword evidence="4" id="KW-0863">Zinc-finger</keyword>
<evidence type="ECO:0000256" key="3">
    <source>
        <dbReference type="ARBA" id="ARBA00022737"/>
    </source>
</evidence>
<dbReference type="GO" id="GO:0000785">
    <property type="term" value="C:chromatin"/>
    <property type="evidence" value="ECO:0007669"/>
    <property type="project" value="TreeGrafter"/>
</dbReference>
<evidence type="ECO:0000256" key="1">
    <source>
        <dbReference type="ARBA" id="ARBA00004123"/>
    </source>
</evidence>
<keyword evidence="3" id="KW-0677">Repeat</keyword>
<evidence type="ECO:0000256" key="2">
    <source>
        <dbReference type="ARBA" id="ARBA00022723"/>
    </source>
</evidence>